<protein>
    <submittedName>
        <fullName evidence="1">Uncharacterized protein</fullName>
    </submittedName>
</protein>
<evidence type="ECO:0000313" key="1">
    <source>
        <dbReference type="EMBL" id="ANV80183.1"/>
    </source>
</evidence>
<accession>A0A1B1TD46</accession>
<reference evidence="1" key="2">
    <citation type="submission" date="2016-12" db="EMBL/GenBank/DDBJ databases">
        <authorList>
            <person name="Song W.-J."/>
            <person name="Kurnit D.M."/>
        </authorList>
    </citation>
    <scope>NUCLEOTIDE SEQUENCE</scope>
</reference>
<reference evidence="1" key="1">
    <citation type="journal article" date="2015" name="ISME J.">
        <title>A new class of marine Euryarchaeota group II from the Mediterranean deep chlorophyll maximum.</title>
        <authorList>
            <person name="Martin-Cuadrado A.B."/>
            <person name="Garcia-Heredia I."/>
            <person name="Molto A.G."/>
            <person name="Lopez-Ubeda R."/>
            <person name="Kimes N."/>
            <person name="Lopez-Garcia P."/>
            <person name="Moreira D."/>
            <person name="Rodriguez-Valera F."/>
        </authorList>
    </citation>
    <scope>NUCLEOTIDE SEQUENCE</scope>
</reference>
<proteinExistence type="predicted"/>
<sequence>MSQNKSVYQNGVLIPIALTMHQPSLASQIANNPPIIEKRPITNISSEINMLRLNKEIITIPEKTEKMPIVKRNNLPLASMLHFLSMMFDSMPDILMTV</sequence>
<dbReference type="EMBL" id="KP211877">
    <property type="protein sequence ID" value="ANV80183.1"/>
    <property type="molecule type" value="Genomic_DNA"/>
</dbReference>
<organism evidence="1">
    <name type="scientific">uncultured Poseidoniia archaeon</name>
    <dbReference type="NCBI Taxonomy" id="1697135"/>
    <lineage>
        <taxon>Archaea</taxon>
        <taxon>Methanobacteriati</taxon>
        <taxon>Thermoplasmatota</taxon>
        <taxon>Candidatus Poseidoniia</taxon>
        <taxon>environmental samples</taxon>
    </lineage>
</organism>
<dbReference type="AlphaFoldDB" id="A0A1B1TD46"/>
<name>A0A1B1TD46_9ARCH</name>